<evidence type="ECO:0000256" key="3">
    <source>
        <dbReference type="ARBA" id="ARBA00022643"/>
    </source>
</evidence>
<evidence type="ECO:0000259" key="9">
    <source>
        <dbReference type="PROSITE" id="PS51349"/>
    </source>
</evidence>
<dbReference type="Gene3D" id="3.20.20.70">
    <property type="entry name" value="Aldolase class I"/>
    <property type="match status" value="1"/>
</dbReference>
<dbReference type="EMBL" id="BMWH01000075">
    <property type="protein sequence ID" value="GHA19818.1"/>
    <property type="molecule type" value="Genomic_DNA"/>
</dbReference>
<dbReference type="RefSeq" id="WP_190061269.1">
    <property type="nucleotide sequence ID" value="NZ_BMWH01000075.1"/>
</dbReference>
<feature type="binding site" evidence="7">
    <location>
        <position position="269"/>
    </location>
    <ligand>
        <name>FMN</name>
        <dbReference type="ChEBI" id="CHEBI:58210"/>
    </ligand>
</feature>
<evidence type="ECO:0000256" key="4">
    <source>
        <dbReference type="ARBA" id="ARBA00023002"/>
    </source>
</evidence>
<evidence type="ECO:0000256" key="1">
    <source>
        <dbReference type="ARBA" id="ARBA00001917"/>
    </source>
</evidence>
<sequence>MTPDPVLGGPIGTLTAAARERLPAEVFHYAAGGAGDEATVLRNVQHLDAFRLVPRVMRDVSVIDTSTEVVGGSLAAPLLVAPMGMQRLYDEGAEAGTARAAAELGIGFCLSLFANCSPEQVAGAAPGQVRWRQMYLTKDHRLNEELVRQAGAAGFDAIVCTVDLPVMAERFRDAGNTFQTFDNEVAQAWSPALVREPFFKELLGLWREERPEATAQQFIDHVFPHPGCGWDDLERLIGSSPLPVIVKGVLHPDDAARAVGVGAAAVVVSNHGGSQHDRSVGAIDALPAVAEAVDGAVPVYFDSGVRSGTHAAIALALGADAVLVGRPVLWGLAVHGPDGVRAMLEHMTKGLRDTMAFVGARTVSDLRKATVRSEPGPSGAVRLRDGDRLAAPSAR</sequence>
<gene>
    <name evidence="10" type="ORF">GCM10010389_66550</name>
</gene>
<feature type="binding site" evidence="7">
    <location>
        <position position="111"/>
    </location>
    <ligand>
        <name>FMN</name>
        <dbReference type="ChEBI" id="CHEBI:58210"/>
    </ligand>
</feature>
<feature type="binding site" evidence="7">
    <location>
        <position position="135"/>
    </location>
    <ligand>
        <name>glyoxylate</name>
        <dbReference type="ChEBI" id="CHEBI:36655"/>
    </ligand>
</feature>
<evidence type="ECO:0000256" key="8">
    <source>
        <dbReference type="SAM" id="MobiDB-lite"/>
    </source>
</evidence>
<dbReference type="PROSITE" id="PS51349">
    <property type="entry name" value="FMN_HYDROXY_ACID_DH_2"/>
    <property type="match status" value="1"/>
</dbReference>
<dbReference type="AlphaFoldDB" id="A0A918VSB0"/>
<keyword evidence="2 7" id="KW-0285">Flavoprotein</keyword>
<reference evidence="10" key="2">
    <citation type="submission" date="2020-09" db="EMBL/GenBank/DDBJ databases">
        <authorList>
            <person name="Sun Q."/>
            <person name="Ohkuma M."/>
        </authorList>
    </citation>
    <scope>NUCLEOTIDE SEQUENCE</scope>
    <source>
        <strain evidence="10">JCM 5016</strain>
    </source>
</reference>
<name>A0A918VSB0_9ACTN</name>
<comment type="cofactor">
    <cofactor evidence="1">
        <name>FMN</name>
        <dbReference type="ChEBI" id="CHEBI:58210"/>
    </cofactor>
</comment>
<proteinExistence type="inferred from homology"/>
<evidence type="ECO:0000256" key="5">
    <source>
        <dbReference type="ARBA" id="ARBA00024042"/>
    </source>
</evidence>
<keyword evidence="3 7" id="KW-0288">FMN</keyword>
<dbReference type="PANTHER" id="PTHR10578">
    <property type="entry name" value="S -2-HYDROXY-ACID OXIDASE-RELATED"/>
    <property type="match status" value="1"/>
</dbReference>
<feature type="binding site" evidence="7">
    <location>
        <position position="161"/>
    </location>
    <ligand>
        <name>FMN</name>
        <dbReference type="ChEBI" id="CHEBI:58210"/>
    </ligand>
</feature>
<protein>
    <submittedName>
        <fullName evidence="10">Alpha-hydroxy-acid oxidizing enzyme</fullName>
    </submittedName>
</protein>
<feature type="binding site" evidence="7">
    <location>
        <begin position="325"/>
        <end position="326"/>
    </location>
    <ligand>
        <name>FMN</name>
        <dbReference type="ChEBI" id="CHEBI:58210"/>
    </ligand>
</feature>
<comment type="similarity">
    <text evidence="5">Belongs to the FMN-dependent alpha-hydroxy acid dehydrogenase family.</text>
</comment>
<dbReference type="GO" id="GO:0010181">
    <property type="term" value="F:FMN binding"/>
    <property type="evidence" value="ECO:0007669"/>
    <property type="project" value="InterPro"/>
</dbReference>
<dbReference type="CDD" id="cd02809">
    <property type="entry name" value="alpha_hydroxyacid_oxid_FMN"/>
    <property type="match status" value="1"/>
</dbReference>
<feature type="binding site" evidence="7">
    <location>
        <begin position="82"/>
        <end position="84"/>
    </location>
    <ligand>
        <name>FMN</name>
        <dbReference type="ChEBI" id="CHEBI:58210"/>
    </ligand>
</feature>
<feature type="region of interest" description="Disordered" evidence="8">
    <location>
        <begin position="370"/>
        <end position="395"/>
    </location>
</feature>
<accession>A0A918VSB0</accession>
<keyword evidence="11" id="KW-1185">Reference proteome</keyword>
<evidence type="ECO:0000256" key="2">
    <source>
        <dbReference type="ARBA" id="ARBA00022630"/>
    </source>
</evidence>
<organism evidence="10 11">
    <name type="scientific">Streptomyces echinoruber</name>
    <dbReference type="NCBI Taxonomy" id="68898"/>
    <lineage>
        <taxon>Bacteria</taxon>
        <taxon>Bacillati</taxon>
        <taxon>Actinomycetota</taxon>
        <taxon>Actinomycetes</taxon>
        <taxon>Kitasatosporales</taxon>
        <taxon>Streptomycetaceae</taxon>
        <taxon>Streptomyces</taxon>
    </lineage>
</organism>
<dbReference type="InterPro" id="IPR037396">
    <property type="entry name" value="FMN_HAD"/>
</dbReference>
<evidence type="ECO:0000256" key="6">
    <source>
        <dbReference type="PIRSR" id="PIRSR000138-1"/>
    </source>
</evidence>
<dbReference type="InterPro" id="IPR013785">
    <property type="entry name" value="Aldolase_TIM"/>
</dbReference>
<keyword evidence="4" id="KW-0560">Oxidoreductase</keyword>
<dbReference type="PIRSF" id="PIRSF000138">
    <property type="entry name" value="Al-hdrx_acd_dh"/>
    <property type="match status" value="1"/>
</dbReference>
<feature type="active site" description="Proton acceptor" evidence="6">
    <location>
        <position position="271"/>
    </location>
</feature>
<feature type="domain" description="FMN hydroxy acid dehydrogenase" evidence="9">
    <location>
        <begin position="3"/>
        <end position="376"/>
    </location>
</feature>
<evidence type="ECO:0000313" key="10">
    <source>
        <dbReference type="EMBL" id="GHA19818.1"/>
    </source>
</evidence>
<feature type="binding site" evidence="7">
    <location>
        <position position="271"/>
    </location>
    <ligand>
        <name>glyoxylate</name>
        <dbReference type="ChEBI" id="CHEBI:36655"/>
    </ligand>
</feature>
<feature type="binding site" evidence="7">
    <location>
        <position position="247"/>
    </location>
    <ligand>
        <name>FMN</name>
        <dbReference type="ChEBI" id="CHEBI:58210"/>
    </ligand>
</feature>
<reference evidence="10" key="1">
    <citation type="journal article" date="2014" name="Int. J. Syst. Evol. Microbiol.">
        <title>Complete genome sequence of Corynebacterium casei LMG S-19264T (=DSM 44701T), isolated from a smear-ripened cheese.</title>
        <authorList>
            <consortium name="US DOE Joint Genome Institute (JGI-PGF)"/>
            <person name="Walter F."/>
            <person name="Albersmeier A."/>
            <person name="Kalinowski J."/>
            <person name="Ruckert C."/>
        </authorList>
    </citation>
    <scope>NUCLEOTIDE SEQUENCE</scope>
    <source>
        <strain evidence="10">JCM 5016</strain>
    </source>
</reference>
<dbReference type="Pfam" id="PF01070">
    <property type="entry name" value="FMN_dh"/>
    <property type="match status" value="1"/>
</dbReference>
<feature type="binding site" evidence="7">
    <location>
        <position position="133"/>
    </location>
    <ligand>
        <name>FMN</name>
        <dbReference type="ChEBI" id="CHEBI:58210"/>
    </ligand>
</feature>
<dbReference type="GO" id="GO:0016614">
    <property type="term" value="F:oxidoreductase activity, acting on CH-OH group of donors"/>
    <property type="evidence" value="ECO:0007669"/>
    <property type="project" value="UniProtKB-ARBA"/>
</dbReference>
<dbReference type="Proteomes" id="UP000623010">
    <property type="component" value="Unassembled WGS sequence"/>
</dbReference>
<evidence type="ECO:0000256" key="7">
    <source>
        <dbReference type="PIRSR" id="PIRSR000138-2"/>
    </source>
</evidence>
<feature type="binding site" evidence="7">
    <location>
        <position position="170"/>
    </location>
    <ligand>
        <name>glyoxylate</name>
        <dbReference type="ChEBI" id="CHEBI:36655"/>
    </ligand>
</feature>
<dbReference type="InterPro" id="IPR012133">
    <property type="entry name" value="Alpha-hydoxy_acid_DH_FMN"/>
</dbReference>
<dbReference type="FunFam" id="3.20.20.70:FF:000029">
    <property type="entry name" value="L-lactate dehydrogenase"/>
    <property type="match status" value="1"/>
</dbReference>
<dbReference type="SUPFAM" id="SSF51395">
    <property type="entry name" value="FMN-linked oxidoreductases"/>
    <property type="match status" value="1"/>
</dbReference>
<dbReference type="InterPro" id="IPR000262">
    <property type="entry name" value="FMN-dep_DH"/>
</dbReference>
<comment type="caution">
    <text evidence="10">The sequence shown here is derived from an EMBL/GenBank/DDBJ whole genome shotgun (WGS) entry which is preliminary data.</text>
</comment>
<evidence type="ECO:0000313" key="11">
    <source>
        <dbReference type="Proteomes" id="UP000623010"/>
    </source>
</evidence>
<feature type="binding site" evidence="7">
    <location>
        <begin position="302"/>
        <end position="306"/>
    </location>
    <ligand>
        <name>FMN</name>
        <dbReference type="ChEBI" id="CHEBI:58210"/>
    </ligand>
</feature>
<dbReference type="PANTHER" id="PTHR10578:SF143">
    <property type="entry name" value="FMN-DEPENDENT ALPHA-HYDROXY ACID DEHYDROGENASE PB1A11.03"/>
    <property type="match status" value="1"/>
</dbReference>
<feature type="binding site" evidence="7">
    <location>
        <position position="29"/>
    </location>
    <ligand>
        <name>glyoxylate</name>
        <dbReference type="ChEBI" id="CHEBI:36655"/>
    </ligand>
</feature>